<keyword evidence="2" id="KW-0813">Transport</keyword>
<evidence type="ECO:0000256" key="1">
    <source>
        <dbReference type="ARBA" id="ARBA00004651"/>
    </source>
</evidence>
<reference evidence="4" key="1">
    <citation type="submission" date="2015-06" db="UniProtKB">
        <authorList>
            <consortium name="EnsemblPlants"/>
        </authorList>
    </citation>
    <scope>IDENTIFICATION</scope>
</reference>
<proteinExistence type="predicted"/>
<evidence type="ECO:0000256" key="2">
    <source>
        <dbReference type="ARBA" id="ARBA00022448"/>
    </source>
</evidence>
<dbReference type="PANTHER" id="PTHR45826">
    <property type="entry name" value="POLYAMINE TRANSPORTER PUT1"/>
    <property type="match status" value="1"/>
</dbReference>
<dbReference type="GO" id="GO:0005886">
    <property type="term" value="C:plasma membrane"/>
    <property type="evidence" value="ECO:0007669"/>
    <property type="project" value="UniProtKB-SubCell"/>
</dbReference>
<sequence length="433" mass="47567">MAISDRDPSTVVFVQKNSLFGSYVPCELVLSKKSSRIDDLVYVASPKSGSTTLLRYASRSRSYFCEMRSKDSNDIVISDVRVAEEIIALDISIHPRHEKQMRAHQLAGFHFLFKNLVSDKPGEMSEVDATDRASRLTDVTVDSLVQSIIVADGVKARFCRLGARGTGDRIPGPPLRRAFQHAVLEPRLVGSAVPPGADGGGCSDRCQLPAAAYGRHRRHGCTTGYLGHWLLGRCRRKYNFIYSGRHHRGPMAKYRKGGGAAISSIGMFKAQMSSGSFQLLGMAELSLLPAVFARRTSYTGTPWVAIAASTVVMIAVSFLGFDHVANFLYSLGTLLELASFWLRAKHLMLKRPYRVPLSLHALVAMCAVPSGFLAYVCVVARWRVSGVAAGLSALGVGWHGVMRVCRARKLLKFNMRVCRARKLLKFNNAESSI</sequence>
<evidence type="ECO:0000256" key="3">
    <source>
        <dbReference type="ARBA" id="ARBA00022475"/>
    </source>
</evidence>
<dbReference type="Gene3D" id="1.20.1740.10">
    <property type="entry name" value="Amino acid/polyamine transporter I"/>
    <property type="match status" value="1"/>
</dbReference>
<dbReference type="EnsemblPlants" id="EMT30618">
    <property type="protein sequence ID" value="EMT30618"/>
    <property type="gene ID" value="F775_52714"/>
</dbReference>
<keyword evidence="3" id="KW-1003">Cell membrane</keyword>
<comment type="subcellular location">
    <subcellularLocation>
        <location evidence="1">Cell membrane</location>
        <topology evidence="1">Multi-pass membrane protein</topology>
    </subcellularLocation>
</comment>
<dbReference type="PANTHER" id="PTHR45826:SF22">
    <property type="entry name" value="EXPRESSED PROTEIN"/>
    <property type="match status" value="1"/>
</dbReference>
<dbReference type="InterPro" id="IPR044566">
    <property type="entry name" value="RMV1-like"/>
</dbReference>
<name>M8C937_AEGTA</name>
<dbReference type="GO" id="GO:0022857">
    <property type="term" value="F:transmembrane transporter activity"/>
    <property type="evidence" value="ECO:0007669"/>
    <property type="project" value="InterPro"/>
</dbReference>
<organism evidence="4">
    <name type="scientific">Aegilops tauschii</name>
    <name type="common">Tausch's goatgrass</name>
    <name type="synonym">Aegilops squarrosa</name>
    <dbReference type="NCBI Taxonomy" id="37682"/>
    <lineage>
        <taxon>Eukaryota</taxon>
        <taxon>Viridiplantae</taxon>
        <taxon>Streptophyta</taxon>
        <taxon>Embryophyta</taxon>
        <taxon>Tracheophyta</taxon>
        <taxon>Spermatophyta</taxon>
        <taxon>Magnoliopsida</taxon>
        <taxon>Liliopsida</taxon>
        <taxon>Poales</taxon>
        <taxon>Poaceae</taxon>
        <taxon>BOP clade</taxon>
        <taxon>Pooideae</taxon>
        <taxon>Triticodae</taxon>
        <taxon>Triticeae</taxon>
        <taxon>Triticinae</taxon>
        <taxon>Aegilops</taxon>
    </lineage>
</organism>
<protein>
    <submittedName>
        <fullName evidence="4">Uncharacterized protein</fullName>
    </submittedName>
</protein>
<evidence type="ECO:0000313" key="4">
    <source>
        <dbReference type="EnsemblPlants" id="EMT30618"/>
    </source>
</evidence>
<accession>M8C937</accession>
<keyword evidence="3" id="KW-0472">Membrane</keyword>
<dbReference type="ExpressionAtlas" id="M8C937">
    <property type="expression patterns" value="baseline"/>
</dbReference>
<dbReference type="AlphaFoldDB" id="M8C937"/>